<gene>
    <name evidence="2" type="ORF">BBN63_30505</name>
</gene>
<keyword evidence="2" id="KW-0489">Methyltransferase</keyword>
<dbReference type="InterPro" id="IPR013216">
    <property type="entry name" value="Methyltransf_11"/>
</dbReference>
<dbReference type="Proteomes" id="UP000189677">
    <property type="component" value="Chromosome"/>
</dbReference>
<evidence type="ECO:0000259" key="1">
    <source>
        <dbReference type="Pfam" id="PF08241"/>
    </source>
</evidence>
<dbReference type="Pfam" id="PF08241">
    <property type="entry name" value="Methyltransf_11"/>
    <property type="match status" value="1"/>
</dbReference>
<dbReference type="InterPro" id="IPR029063">
    <property type="entry name" value="SAM-dependent_MTases_sf"/>
</dbReference>
<dbReference type="PANTHER" id="PTHR45036:SF1">
    <property type="entry name" value="METHYLTRANSFERASE LIKE 7A"/>
    <property type="match status" value="1"/>
</dbReference>
<dbReference type="Gene3D" id="3.40.50.150">
    <property type="entry name" value="Vaccinia Virus protein VP39"/>
    <property type="match status" value="1"/>
</dbReference>
<evidence type="ECO:0000313" key="3">
    <source>
        <dbReference type="Proteomes" id="UP000189677"/>
    </source>
</evidence>
<evidence type="ECO:0000313" key="2">
    <source>
        <dbReference type="EMBL" id="AQU69875.1"/>
    </source>
</evidence>
<dbReference type="RefSeq" id="WP_078078529.1">
    <property type="nucleotide sequence ID" value="NZ_CP018047.1"/>
</dbReference>
<accession>A0A1U9R1U1</accession>
<dbReference type="AlphaFoldDB" id="A0A1U9R1U1"/>
<dbReference type="PANTHER" id="PTHR45036">
    <property type="entry name" value="METHYLTRANSFERASE LIKE 7B"/>
    <property type="match status" value="1"/>
</dbReference>
<proteinExistence type="predicted"/>
<dbReference type="GO" id="GO:0032259">
    <property type="term" value="P:methylation"/>
    <property type="evidence" value="ECO:0007669"/>
    <property type="project" value="UniProtKB-KW"/>
</dbReference>
<dbReference type="CDD" id="cd02440">
    <property type="entry name" value="AdoMet_MTases"/>
    <property type="match status" value="1"/>
</dbReference>
<dbReference type="OrthoDB" id="65624at2"/>
<dbReference type="GO" id="GO:0008757">
    <property type="term" value="F:S-adenosylmethionine-dependent methyltransferase activity"/>
    <property type="evidence" value="ECO:0007669"/>
    <property type="project" value="InterPro"/>
</dbReference>
<name>A0A1U9R1U1_STRNV</name>
<protein>
    <submittedName>
        <fullName evidence="2">SAM-dependent methyltransferase</fullName>
    </submittedName>
</protein>
<dbReference type="KEGG" id="snw:BBN63_30505"/>
<dbReference type="EMBL" id="CP018047">
    <property type="protein sequence ID" value="AQU69875.1"/>
    <property type="molecule type" value="Genomic_DNA"/>
</dbReference>
<keyword evidence="2" id="KW-0808">Transferase</keyword>
<organism evidence="2 3">
    <name type="scientific">Streptomyces niveus</name>
    <name type="common">Streptomyces spheroides</name>
    <dbReference type="NCBI Taxonomy" id="193462"/>
    <lineage>
        <taxon>Bacteria</taxon>
        <taxon>Bacillati</taxon>
        <taxon>Actinomycetota</taxon>
        <taxon>Actinomycetes</taxon>
        <taxon>Kitasatosporales</taxon>
        <taxon>Streptomycetaceae</taxon>
        <taxon>Streptomyces</taxon>
    </lineage>
</organism>
<reference evidence="2 3" key="1">
    <citation type="submission" date="2016-11" db="EMBL/GenBank/DDBJ databases">
        <title>Complete genome sequence of Streptomyces niveus SCSIO 3406.</title>
        <authorList>
            <person name="Zhu Q."/>
            <person name="Cheng W."/>
            <person name="Song Y."/>
            <person name="Li Q."/>
            <person name="Ju J."/>
        </authorList>
    </citation>
    <scope>NUCLEOTIDE SEQUENCE [LARGE SCALE GENOMIC DNA]</scope>
    <source>
        <strain evidence="2 3">SCSIO 3406</strain>
    </source>
</reference>
<feature type="domain" description="Methyltransferase type 11" evidence="1">
    <location>
        <begin position="51"/>
        <end position="145"/>
    </location>
</feature>
<sequence length="226" mass="24362">MHLRNRMPPKDSVHHPVFARFYARMSVAADTRGGVAALRAELLTGLSGRVVEIGAGNGLNFAHYPAAVSEVVAIEPERGLRRLAVRAAMRAEVPVDVRPGTAEALPVEDEGFDAAVVSLVLCTVRDVPRALAEVRRVLRPGGELRFFEHGLARERGLATVQKALQRTVWPALFGGCHPARDPLAAIHDAGFESGTHRSLRVPDPGPRTPTSPCVLGVAYRPRADLV</sequence>
<keyword evidence="3" id="KW-1185">Reference proteome</keyword>
<dbReference type="SUPFAM" id="SSF53335">
    <property type="entry name" value="S-adenosyl-L-methionine-dependent methyltransferases"/>
    <property type="match status" value="1"/>
</dbReference>
<dbReference type="InterPro" id="IPR052356">
    <property type="entry name" value="Thiol_S-MT"/>
</dbReference>